<evidence type="ECO:0000256" key="8">
    <source>
        <dbReference type="ARBA" id="ARBA00022857"/>
    </source>
</evidence>
<evidence type="ECO:0000256" key="7">
    <source>
        <dbReference type="ARBA" id="ARBA00022840"/>
    </source>
</evidence>
<evidence type="ECO:0000256" key="3">
    <source>
        <dbReference type="ARBA" id="ARBA00006001"/>
    </source>
</evidence>
<feature type="binding site" evidence="17">
    <location>
        <position position="323"/>
    </location>
    <ligand>
        <name>(6S)-NADPHX</name>
        <dbReference type="ChEBI" id="CHEBI:64076"/>
    </ligand>
</feature>
<feature type="domain" description="YjeF C-terminal" evidence="20">
    <location>
        <begin position="227"/>
        <end position="499"/>
    </location>
</feature>
<evidence type="ECO:0000313" key="22">
    <source>
        <dbReference type="EMBL" id="GGY76728.1"/>
    </source>
</evidence>
<dbReference type="PANTHER" id="PTHR12592">
    <property type="entry name" value="ATP-DEPENDENT (S)-NAD(P)H-HYDRATE DEHYDRATASE FAMILY MEMBER"/>
    <property type="match status" value="1"/>
</dbReference>
<dbReference type="SUPFAM" id="SSF64153">
    <property type="entry name" value="YjeF N-terminal domain-like"/>
    <property type="match status" value="1"/>
</dbReference>
<sequence length="499" mass="51116">MKITAPNSSLYSTAQVYALDAAAIASGIPGIQLMKRAGRAAFDLLTERFPAPELISVYCGSGKNGGDGYVLAALAAQRKFPVQVIQLTPGDKLTGEARAAYEFAVQEQVSILNFAQVAAPTSGVIVDALLGIGVQGDVRPEFAAAITQINASRLPVLAVDIPSGLDGDTGASHGAVVNADVTISFIGIKRGLLTGRGPAVCGEIVLSDLAIPAEIYEQEAVQTEQLHLIDLLESLPPRDADAHKGHFGHVLIIGGDHGYGGAVIMAAEAAARSGAGLVSVATRPEHVPAILTRCPEIIARGVVSGQELEPLLARATVLVIGPGLGRSPWSEQLLQVAAKSGLPMVVDADALNILAEGRVVPNLAPQENWLYTPHPGEAGRLLGTTNSIINQDRFSAVTKLHQKLGGAVILKGAGSLVLGESGLTGIVTAGNPGMATGGMGDVLSGILGALIAQGLSVEEAAQLGAVLHASAADLAVEQTGQRGLLATDIIPYVAQLLSE</sequence>
<comment type="cofactor">
    <cofactor evidence="18 19">
        <name>K(+)</name>
        <dbReference type="ChEBI" id="CHEBI:29103"/>
    </cofactor>
    <text evidence="18 19">Binds 1 potassium ion per subunit.</text>
</comment>
<organism evidence="22 23">
    <name type="scientific">Cellvibrio zantedeschiae</name>
    <dbReference type="NCBI Taxonomy" id="1237077"/>
    <lineage>
        <taxon>Bacteria</taxon>
        <taxon>Pseudomonadati</taxon>
        <taxon>Pseudomonadota</taxon>
        <taxon>Gammaproteobacteria</taxon>
        <taxon>Cellvibrionales</taxon>
        <taxon>Cellvibrionaceae</taxon>
        <taxon>Cellvibrio</taxon>
    </lineage>
</organism>
<dbReference type="InterPro" id="IPR036652">
    <property type="entry name" value="YjeF_N_dom_sf"/>
</dbReference>
<dbReference type="RefSeq" id="WP_189418508.1">
    <property type="nucleotide sequence ID" value="NZ_BMYZ01000002.1"/>
</dbReference>
<comment type="caution">
    <text evidence="22">The sequence shown here is derived from an EMBL/GenBank/DDBJ whole genome shotgun (WGS) entry which is preliminary data.</text>
</comment>
<gene>
    <name evidence="22" type="primary">nnr</name>
    <name evidence="17" type="synonym">nnrD</name>
    <name evidence="18" type="synonym">nnrE</name>
    <name evidence="22" type="ORF">GCM10011613_21530</name>
</gene>
<feature type="binding site" evidence="17">
    <location>
        <position position="262"/>
    </location>
    <ligand>
        <name>(6S)-NADPHX</name>
        <dbReference type="ChEBI" id="CHEBI:64076"/>
    </ligand>
</feature>
<keyword evidence="23" id="KW-1185">Reference proteome</keyword>
<reference evidence="23" key="1">
    <citation type="journal article" date="2019" name="Int. J. Syst. Evol. Microbiol.">
        <title>The Global Catalogue of Microorganisms (GCM) 10K type strain sequencing project: providing services to taxonomists for standard genome sequencing and annotation.</title>
        <authorList>
            <consortium name="The Broad Institute Genomics Platform"/>
            <consortium name="The Broad Institute Genome Sequencing Center for Infectious Disease"/>
            <person name="Wu L."/>
            <person name="Ma J."/>
        </authorList>
    </citation>
    <scope>NUCLEOTIDE SEQUENCE [LARGE SCALE GENOMIC DNA]</scope>
    <source>
        <strain evidence="23">KCTC 32239</strain>
    </source>
</reference>
<comment type="similarity">
    <text evidence="18">Belongs to the NnrE/AIBP family.</text>
</comment>
<comment type="catalytic activity">
    <reaction evidence="15 17 19">
        <text>(6S)-NADHX + ADP = AMP + phosphate + NADH + H(+)</text>
        <dbReference type="Rhea" id="RHEA:32223"/>
        <dbReference type="ChEBI" id="CHEBI:15378"/>
        <dbReference type="ChEBI" id="CHEBI:43474"/>
        <dbReference type="ChEBI" id="CHEBI:57945"/>
        <dbReference type="ChEBI" id="CHEBI:64074"/>
        <dbReference type="ChEBI" id="CHEBI:456215"/>
        <dbReference type="ChEBI" id="CHEBI:456216"/>
        <dbReference type="EC" id="4.2.1.136"/>
    </reaction>
</comment>
<evidence type="ECO:0000259" key="20">
    <source>
        <dbReference type="PROSITE" id="PS51383"/>
    </source>
</evidence>
<comment type="function">
    <text evidence="14 19">Bifunctional enzyme that catalyzes the epimerization of the S- and R-forms of NAD(P)HX and the dehydration of the S-form of NAD(P)HX at the expense of ADP, which is converted to AMP. This allows the repair of both epimers of NAD(P)HX, a damaged form of NAD(P)H that is a result of enzymatic or heat-dependent hydration.</text>
</comment>
<keyword evidence="7 17" id="KW-0067">ATP-binding</keyword>
<accession>A0ABQ3B2G3</accession>
<evidence type="ECO:0000313" key="23">
    <source>
        <dbReference type="Proteomes" id="UP000619761"/>
    </source>
</evidence>
<evidence type="ECO:0000256" key="15">
    <source>
        <dbReference type="ARBA" id="ARBA00048238"/>
    </source>
</evidence>
<evidence type="ECO:0000256" key="13">
    <source>
        <dbReference type="ARBA" id="ARBA00023268"/>
    </source>
</evidence>
<comment type="catalytic activity">
    <reaction evidence="2 18 19">
        <text>(6R)-NADPHX = (6S)-NADPHX</text>
        <dbReference type="Rhea" id="RHEA:32227"/>
        <dbReference type="ChEBI" id="CHEBI:64076"/>
        <dbReference type="ChEBI" id="CHEBI:64077"/>
        <dbReference type="EC" id="5.1.99.6"/>
    </reaction>
</comment>
<feature type="binding site" evidence="17">
    <location>
        <position position="441"/>
    </location>
    <ligand>
        <name>(6S)-NADPHX</name>
        <dbReference type="ChEBI" id="CHEBI:64076"/>
    </ligand>
</feature>
<evidence type="ECO:0000256" key="17">
    <source>
        <dbReference type="HAMAP-Rule" id="MF_01965"/>
    </source>
</evidence>
<proteinExistence type="inferred from homology"/>
<dbReference type="InterPro" id="IPR029056">
    <property type="entry name" value="Ribokinase-like"/>
</dbReference>
<dbReference type="Gene3D" id="3.40.50.10260">
    <property type="entry name" value="YjeF N-terminal domain"/>
    <property type="match status" value="1"/>
</dbReference>
<comment type="similarity">
    <text evidence="3 19">In the N-terminal section; belongs to the NnrE/AIBP family.</text>
</comment>
<dbReference type="CDD" id="cd01171">
    <property type="entry name" value="YXKO-related"/>
    <property type="match status" value="1"/>
</dbReference>
<comment type="catalytic activity">
    <reaction evidence="16 17 19">
        <text>(6S)-NADPHX + ADP = AMP + phosphate + NADPH + H(+)</text>
        <dbReference type="Rhea" id="RHEA:32235"/>
        <dbReference type="ChEBI" id="CHEBI:15378"/>
        <dbReference type="ChEBI" id="CHEBI:43474"/>
        <dbReference type="ChEBI" id="CHEBI:57783"/>
        <dbReference type="ChEBI" id="CHEBI:64076"/>
        <dbReference type="ChEBI" id="CHEBI:456215"/>
        <dbReference type="ChEBI" id="CHEBI:456216"/>
        <dbReference type="EC" id="4.2.1.136"/>
    </reaction>
</comment>
<feature type="binding site" evidence="18">
    <location>
        <begin position="131"/>
        <end position="137"/>
    </location>
    <ligand>
        <name>(6S)-NADPHX</name>
        <dbReference type="ChEBI" id="CHEBI:64076"/>
    </ligand>
</feature>
<dbReference type="PANTHER" id="PTHR12592:SF0">
    <property type="entry name" value="ATP-DEPENDENT (S)-NAD(P)H-HYDRATE DEHYDRATASE"/>
    <property type="match status" value="1"/>
</dbReference>
<feature type="binding site" evidence="18">
    <location>
        <position position="160"/>
    </location>
    <ligand>
        <name>(6S)-NADPHX</name>
        <dbReference type="ChEBI" id="CHEBI:64076"/>
    </ligand>
</feature>
<dbReference type="Pfam" id="PF03853">
    <property type="entry name" value="YjeF_N"/>
    <property type="match status" value="1"/>
</dbReference>
<feature type="binding site" evidence="18">
    <location>
        <position position="127"/>
    </location>
    <ligand>
        <name>K(+)</name>
        <dbReference type="ChEBI" id="CHEBI:29103"/>
    </ligand>
</feature>
<dbReference type="PROSITE" id="PS51385">
    <property type="entry name" value="YJEF_N"/>
    <property type="match status" value="1"/>
</dbReference>
<feature type="binding site" evidence="18">
    <location>
        <begin position="63"/>
        <end position="67"/>
    </location>
    <ligand>
        <name>(6S)-NADPHX</name>
        <dbReference type="ChEBI" id="CHEBI:64076"/>
    </ligand>
</feature>
<dbReference type="InterPro" id="IPR030677">
    <property type="entry name" value="Nnr"/>
</dbReference>
<dbReference type="Pfam" id="PF01256">
    <property type="entry name" value="Carb_kinase"/>
    <property type="match status" value="1"/>
</dbReference>
<dbReference type="InterPro" id="IPR000631">
    <property type="entry name" value="CARKD"/>
</dbReference>
<evidence type="ECO:0000256" key="18">
    <source>
        <dbReference type="HAMAP-Rule" id="MF_01966"/>
    </source>
</evidence>
<evidence type="ECO:0000256" key="10">
    <source>
        <dbReference type="ARBA" id="ARBA00023027"/>
    </source>
</evidence>
<evidence type="ECO:0000256" key="4">
    <source>
        <dbReference type="ARBA" id="ARBA00009524"/>
    </source>
</evidence>
<feature type="binding site" evidence="17">
    <location>
        <position position="374"/>
    </location>
    <ligand>
        <name>(6S)-NADPHX</name>
        <dbReference type="ChEBI" id="CHEBI:64076"/>
    </ligand>
</feature>
<evidence type="ECO:0000256" key="19">
    <source>
        <dbReference type="PIRNR" id="PIRNR017184"/>
    </source>
</evidence>
<evidence type="ECO:0000256" key="6">
    <source>
        <dbReference type="ARBA" id="ARBA00022741"/>
    </source>
</evidence>
<keyword evidence="9 18" id="KW-0630">Potassium</keyword>
<comment type="function">
    <text evidence="18">Catalyzes the epimerization of the S- and R-forms of NAD(P)HX, a damaged form of NAD(P)H that is a result of enzymatic or heat-dependent hydration. This is a prerequisite for the S-specific NAD(P)H-hydrate dehydratase to allow the repair of both epimers of NAD(P)HX.</text>
</comment>
<feature type="binding site" evidence="17">
    <location>
        <position position="440"/>
    </location>
    <ligand>
        <name>AMP</name>
        <dbReference type="ChEBI" id="CHEBI:456215"/>
    </ligand>
</feature>
<dbReference type="EMBL" id="BMYZ01000002">
    <property type="protein sequence ID" value="GGY76728.1"/>
    <property type="molecule type" value="Genomic_DNA"/>
</dbReference>
<evidence type="ECO:0000256" key="1">
    <source>
        <dbReference type="ARBA" id="ARBA00000013"/>
    </source>
</evidence>
<comment type="subunit">
    <text evidence="17">Homotetramer.</text>
</comment>
<evidence type="ECO:0000256" key="14">
    <source>
        <dbReference type="ARBA" id="ARBA00025153"/>
    </source>
</evidence>
<comment type="caution">
    <text evidence="18">Lacks conserved residue(s) required for the propagation of feature annotation.</text>
</comment>
<dbReference type="NCBIfam" id="TIGR00196">
    <property type="entry name" value="yjeF_cterm"/>
    <property type="match status" value="1"/>
</dbReference>
<dbReference type="PROSITE" id="PS51383">
    <property type="entry name" value="YJEF_C_3"/>
    <property type="match status" value="1"/>
</dbReference>
<keyword evidence="5 18" id="KW-0479">Metal-binding</keyword>
<comment type="function">
    <text evidence="17">Catalyzes the dehydration of the S-form of NAD(P)HX at the expense of ADP, which is converted to AMP. Together with NAD(P)HX epimerase, which catalyzes the epimerization of the S- and R-forms, the enzyme allows the repair of both epimers of NAD(P)HX, a damaged form of NAD(P)H that is a result of enzymatic or heat-dependent hydration.</text>
</comment>
<feature type="binding site" evidence="17">
    <location>
        <begin position="411"/>
        <end position="415"/>
    </location>
    <ligand>
        <name>AMP</name>
        <dbReference type="ChEBI" id="CHEBI:456215"/>
    </ligand>
</feature>
<evidence type="ECO:0000256" key="16">
    <source>
        <dbReference type="ARBA" id="ARBA00049209"/>
    </source>
</evidence>
<comment type="similarity">
    <text evidence="4 19">In the C-terminal section; belongs to the NnrD/CARKD family.</text>
</comment>
<dbReference type="PROSITE" id="PS01050">
    <property type="entry name" value="YJEF_C_2"/>
    <property type="match status" value="1"/>
</dbReference>
<dbReference type="HAMAP" id="MF_01966">
    <property type="entry name" value="NADHX_epimerase"/>
    <property type="match status" value="1"/>
</dbReference>
<feature type="binding site" evidence="18">
    <location>
        <position position="163"/>
    </location>
    <ligand>
        <name>K(+)</name>
        <dbReference type="ChEBI" id="CHEBI:29103"/>
    </ligand>
</feature>
<protein>
    <recommendedName>
        <fullName evidence="19">Bifunctional NAD(P)H-hydrate repair enzyme</fullName>
    </recommendedName>
    <alternativeName>
        <fullName evidence="19">Nicotinamide nucleotide repair protein</fullName>
    </alternativeName>
    <domain>
        <recommendedName>
            <fullName evidence="19">ADP-dependent (S)-NAD(P)H-hydrate dehydratase</fullName>
            <ecNumber evidence="19">4.2.1.136</ecNumber>
        </recommendedName>
        <alternativeName>
            <fullName evidence="19">ADP-dependent NAD(P)HX dehydratase</fullName>
        </alternativeName>
    </domain>
    <domain>
        <recommendedName>
            <fullName evidence="19">NAD(P)H-hydrate epimerase</fullName>
            <ecNumber evidence="19">5.1.99.6</ecNumber>
        </recommendedName>
    </domain>
</protein>
<evidence type="ECO:0000256" key="12">
    <source>
        <dbReference type="ARBA" id="ARBA00023239"/>
    </source>
</evidence>
<evidence type="ECO:0000259" key="21">
    <source>
        <dbReference type="PROSITE" id="PS51385"/>
    </source>
</evidence>
<keyword evidence="10 17" id="KW-0520">NAD</keyword>
<comment type="cofactor">
    <cofactor evidence="17">
        <name>Mg(2+)</name>
        <dbReference type="ChEBI" id="CHEBI:18420"/>
    </cofactor>
</comment>
<keyword evidence="8 17" id="KW-0521">NADP</keyword>
<dbReference type="HAMAP" id="MF_01965">
    <property type="entry name" value="NADHX_dehydratase"/>
    <property type="match status" value="1"/>
</dbReference>
<dbReference type="Proteomes" id="UP000619761">
    <property type="component" value="Unassembled WGS sequence"/>
</dbReference>
<comment type="catalytic activity">
    <reaction evidence="1 18 19">
        <text>(6R)-NADHX = (6S)-NADHX</text>
        <dbReference type="Rhea" id="RHEA:32215"/>
        <dbReference type="ChEBI" id="CHEBI:64074"/>
        <dbReference type="ChEBI" id="CHEBI:64075"/>
        <dbReference type="EC" id="5.1.99.6"/>
    </reaction>
</comment>
<name>A0ABQ3B2G3_9GAMM</name>
<evidence type="ECO:0000256" key="2">
    <source>
        <dbReference type="ARBA" id="ARBA00000909"/>
    </source>
</evidence>
<keyword evidence="6 17" id="KW-0547">Nucleotide-binding</keyword>
<keyword evidence="11 18" id="KW-0413">Isomerase</keyword>
<keyword evidence="12 17" id="KW-0456">Lyase</keyword>
<evidence type="ECO:0000256" key="9">
    <source>
        <dbReference type="ARBA" id="ARBA00022958"/>
    </source>
</evidence>
<keyword evidence="13" id="KW-0511">Multifunctional enzyme</keyword>
<dbReference type="InterPro" id="IPR004443">
    <property type="entry name" value="YjeF_N_dom"/>
</dbReference>
<dbReference type="Gene3D" id="3.40.1190.20">
    <property type="match status" value="1"/>
</dbReference>
<dbReference type="PIRSF" id="PIRSF017184">
    <property type="entry name" value="Nnr"/>
    <property type="match status" value="1"/>
</dbReference>
<evidence type="ECO:0000256" key="11">
    <source>
        <dbReference type="ARBA" id="ARBA00023235"/>
    </source>
</evidence>
<dbReference type="InterPro" id="IPR017953">
    <property type="entry name" value="Carbohydrate_kinase_pred_CS"/>
</dbReference>
<dbReference type="EC" id="5.1.99.6" evidence="19"/>
<dbReference type="NCBIfam" id="TIGR00197">
    <property type="entry name" value="yjeF_nterm"/>
    <property type="match status" value="1"/>
</dbReference>
<feature type="domain" description="YjeF N-terminal" evidence="21">
    <location>
        <begin position="16"/>
        <end position="217"/>
    </location>
</feature>
<dbReference type="EC" id="4.2.1.136" evidence="19"/>
<evidence type="ECO:0000256" key="5">
    <source>
        <dbReference type="ARBA" id="ARBA00022723"/>
    </source>
</evidence>
<feature type="binding site" evidence="18">
    <location>
        <position position="64"/>
    </location>
    <ligand>
        <name>K(+)</name>
        <dbReference type="ChEBI" id="CHEBI:29103"/>
    </ligand>
</feature>
<dbReference type="SUPFAM" id="SSF53613">
    <property type="entry name" value="Ribokinase-like"/>
    <property type="match status" value="1"/>
</dbReference>
<comment type="similarity">
    <text evidence="17">Belongs to the NnrD/CARKD family.</text>
</comment>